<sequence length="394" mass="43158">MVMTTAPRLRRAHRSRPRVGSSRWFRSYRWPVVIGWLIVLSIMAWVLFFRPAHVPRAPEGLPGNAPSERSGQLLQAAGRRPAVKLPADDAPHENTTEWWYYSGHVQTDAGERYSFHVAAFLLQGAMTHMAFHGSLLDHQSGKHYTDQARTEGKPSDGRADGFGFTFGPWQITGSGPKHTVKMAGKGFALDLALNDSQAPVLHQAPGTPVAGLLDLGSAGSTYYTSRPRMKAEGSLMIDGVNKRVRGEVWFDHQWGDFEASKLRWNWFALQLADGADLMIFELFDRQGGPVLRMGTYAKDAVVTALGAADFTAKARGTWKSPSSGVVYPMDWTLAVPSKGVDLKLEPVIRHSQFDARLTTLNVYWEGAVKAGGSQTGVGFMELSGYEPVSGAGGK</sequence>
<dbReference type="GO" id="GO:0016787">
    <property type="term" value="F:hydrolase activity"/>
    <property type="evidence" value="ECO:0007669"/>
    <property type="project" value="UniProtKB-KW"/>
</dbReference>
<keyword evidence="1" id="KW-0472">Membrane</keyword>
<dbReference type="PANTHER" id="PTHR38591:SF1">
    <property type="entry name" value="BLL1000 PROTEIN"/>
    <property type="match status" value="1"/>
</dbReference>
<proteinExistence type="predicted"/>
<dbReference type="Pfam" id="PF07143">
    <property type="entry name" value="CrtC"/>
    <property type="match status" value="1"/>
</dbReference>
<keyword evidence="3" id="KW-0378">Hydrolase</keyword>
<dbReference type="Pfam" id="PF17186">
    <property type="entry name" value="Lipocalin_9"/>
    <property type="match status" value="1"/>
</dbReference>
<name>A0A1A8XU86_9PROT</name>
<accession>A0A1A8XU86</accession>
<keyword evidence="1" id="KW-0812">Transmembrane</keyword>
<keyword evidence="4" id="KW-1185">Reference proteome</keyword>
<evidence type="ECO:0000313" key="3">
    <source>
        <dbReference type="EMBL" id="SBT08629.1"/>
    </source>
</evidence>
<dbReference type="InterPro" id="IPR023374">
    <property type="entry name" value="AttH-like_dom_sf"/>
</dbReference>
<dbReference type="STRING" id="1860102.ACCAA_60016"/>
<dbReference type="Gene3D" id="2.40.370.10">
    <property type="entry name" value="AttH-like domain"/>
    <property type="match status" value="2"/>
</dbReference>
<dbReference type="InterPro" id="IPR010791">
    <property type="entry name" value="AttH_dom"/>
</dbReference>
<evidence type="ECO:0000256" key="1">
    <source>
        <dbReference type="SAM" id="Phobius"/>
    </source>
</evidence>
<organism evidence="3 4">
    <name type="scientific">Candidatus Accumulibacter aalborgensis</name>
    <dbReference type="NCBI Taxonomy" id="1860102"/>
    <lineage>
        <taxon>Bacteria</taxon>
        <taxon>Pseudomonadati</taxon>
        <taxon>Pseudomonadota</taxon>
        <taxon>Betaproteobacteria</taxon>
        <taxon>Candidatus Accumulibacter</taxon>
    </lineage>
</organism>
<feature type="domain" description="AttH" evidence="2">
    <location>
        <begin position="96"/>
        <end position="256"/>
    </location>
</feature>
<protein>
    <submittedName>
        <fullName evidence="3">Secreted hydrolase-like protein</fullName>
    </submittedName>
</protein>
<dbReference type="PANTHER" id="PTHR38591">
    <property type="entry name" value="HYDROLASE"/>
    <property type="match status" value="1"/>
</dbReference>
<dbReference type="AlphaFoldDB" id="A0A1A8XU86"/>
<feature type="transmembrane region" description="Helical" evidence="1">
    <location>
        <begin position="28"/>
        <end position="48"/>
    </location>
</feature>
<evidence type="ECO:0000259" key="2">
    <source>
        <dbReference type="Pfam" id="PF07143"/>
    </source>
</evidence>
<dbReference type="SUPFAM" id="SSF159245">
    <property type="entry name" value="AttH-like"/>
    <property type="match status" value="1"/>
</dbReference>
<gene>
    <name evidence="3" type="ORF">ACCAA_60016</name>
</gene>
<reference evidence="3 4" key="1">
    <citation type="submission" date="2016-06" db="EMBL/GenBank/DDBJ databases">
        <authorList>
            <person name="Kjaerup R.B."/>
            <person name="Dalgaard T.S."/>
            <person name="Juul-Madsen H.R."/>
        </authorList>
    </citation>
    <scope>NUCLEOTIDE SEQUENCE [LARGE SCALE GENOMIC DNA]</scope>
    <source>
        <strain evidence="3">3</strain>
    </source>
</reference>
<dbReference type="Proteomes" id="UP000199169">
    <property type="component" value="Unassembled WGS sequence"/>
</dbReference>
<evidence type="ECO:0000313" key="4">
    <source>
        <dbReference type="Proteomes" id="UP000199169"/>
    </source>
</evidence>
<dbReference type="EMBL" id="FLQX01000138">
    <property type="protein sequence ID" value="SBT08629.1"/>
    <property type="molecule type" value="Genomic_DNA"/>
</dbReference>
<keyword evidence="1" id="KW-1133">Transmembrane helix</keyword>